<reference evidence="2 3" key="1">
    <citation type="journal article" date="2015" name="Nat. Commun.">
        <title>Lucilia cuprina genome unlocks parasitic fly biology to underpin future interventions.</title>
        <authorList>
            <person name="Anstead C.A."/>
            <person name="Korhonen P.K."/>
            <person name="Young N.D."/>
            <person name="Hall R.S."/>
            <person name="Jex A.R."/>
            <person name="Murali S.C."/>
            <person name="Hughes D.S."/>
            <person name="Lee S.F."/>
            <person name="Perry T."/>
            <person name="Stroehlein A.J."/>
            <person name="Ansell B.R."/>
            <person name="Breugelmans B."/>
            <person name="Hofmann A."/>
            <person name="Qu J."/>
            <person name="Dugan S."/>
            <person name="Lee S.L."/>
            <person name="Chao H."/>
            <person name="Dinh H."/>
            <person name="Han Y."/>
            <person name="Doddapaneni H.V."/>
            <person name="Worley K.C."/>
            <person name="Muzny D.M."/>
            <person name="Ioannidis P."/>
            <person name="Waterhouse R.M."/>
            <person name="Zdobnov E.M."/>
            <person name="James P.J."/>
            <person name="Bagnall N.H."/>
            <person name="Kotze A.C."/>
            <person name="Gibbs R.A."/>
            <person name="Richards S."/>
            <person name="Batterham P."/>
            <person name="Gasser R.B."/>
        </authorList>
    </citation>
    <scope>NUCLEOTIDE SEQUENCE [LARGE SCALE GENOMIC DNA]</scope>
    <source>
        <strain evidence="2 3">LS</strain>
        <tissue evidence="2">Full body</tissue>
    </source>
</reference>
<evidence type="ECO:0000313" key="3">
    <source>
        <dbReference type="Proteomes" id="UP000037069"/>
    </source>
</evidence>
<protein>
    <submittedName>
        <fullName evidence="2">Uncharacterized protein</fullName>
    </submittedName>
</protein>
<dbReference type="EMBL" id="JRES01000835">
    <property type="protein sequence ID" value="KNC27892.1"/>
    <property type="molecule type" value="Genomic_DNA"/>
</dbReference>
<name>A0A0L0C6N6_LUCCU</name>
<feature type="region of interest" description="Disordered" evidence="1">
    <location>
        <begin position="33"/>
        <end position="53"/>
    </location>
</feature>
<dbReference type="Proteomes" id="UP000037069">
    <property type="component" value="Unassembled WGS sequence"/>
</dbReference>
<evidence type="ECO:0000313" key="2">
    <source>
        <dbReference type="EMBL" id="KNC27892.1"/>
    </source>
</evidence>
<dbReference type="OMA" id="MPCVGCE"/>
<sequence>MPCKGCEKDCKCTTTKCDERCKCAQGNKCNCMSGQKETEGSGKSCCSKQTKSE</sequence>
<proteinExistence type="predicted"/>
<evidence type="ECO:0000256" key="1">
    <source>
        <dbReference type="SAM" id="MobiDB-lite"/>
    </source>
</evidence>
<dbReference type="AlphaFoldDB" id="A0A0L0C6N6"/>
<feature type="compositionally biased region" description="Polar residues" evidence="1">
    <location>
        <begin position="44"/>
        <end position="53"/>
    </location>
</feature>
<keyword evidence="3" id="KW-1185">Reference proteome</keyword>
<comment type="caution">
    <text evidence="2">The sequence shown here is derived from an EMBL/GenBank/DDBJ whole genome shotgun (WGS) entry which is preliminary data.</text>
</comment>
<gene>
    <name evidence="2" type="ORF">FF38_06158</name>
</gene>
<organism evidence="2 3">
    <name type="scientific">Lucilia cuprina</name>
    <name type="common">Green bottle fly</name>
    <name type="synonym">Australian sheep blowfly</name>
    <dbReference type="NCBI Taxonomy" id="7375"/>
    <lineage>
        <taxon>Eukaryota</taxon>
        <taxon>Metazoa</taxon>
        <taxon>Ecdysozoa</taxon>
        <taxon>Arthropoda</taxon>
        <taxon>Hexapoda</taxon>
        <taxon>Insecta</taxon>
        <taxon>Pterygota</taxon>
        <taxon>Neoptera</taxon>
        <taxon>Endopterygota</taxon>
        <taxon>Diptera</taxon>
        <taxon>Brachycera</taxon>
        <taxon>Muscomorpha</taxon>
        <taxon>Oestroidea</taxon>
        <taxon>Calliphoridae</taxon>
        <taxon>Luciliinae</taxon>
        <taxon>Lucilia</taxon>
    </lineage>
</organism>
<accession>A0A0L0C6N6</accession>